<keyword evidence="1" id="KW-0472">Membrane</keyword>
<evidence type="ECO:0000313" key="3">
    <source>
        <dbReference type="Proteomes" id="UP000823912"/>
    </source>
</evidence>
<comment type="caution">
    <text evidence="2">The sequence shown here is derived from an EMBL/GenBank/DDBJ whole genome shotgun (WGS) entry which is preliminary data.</text>
</comment>
<feature type="transmembrane region" description="Helical" evidence="1">
    <location>
        <begin position="380"/>
        <end position="400"/>
    </location>
</feature>
<name>A0A9D1J9Y9_9FIRM</name>
<organism evidence="2 3">
    <name type="scientific">Candidatus Pullilachnospira gallistercoris</name>
    <dbReference type="NCBI Taxonomy" id="2840911"/>
    <lineage>
        <taxon>Bacteria</taxon>
        <taxon>Bacillati</taxon>
        <taxon>Bacillota</taxon>
        <taxon>Clostridia</taxon>
        <taxon>Lachnospirales</taxon>
        <taxon>Lachnospiraceae</taxon>
        <taxon>Lachnospiraceae incertae sedis</taxon>
        <taxon>Candidatus Pullilachnospira</taxon>
    </lineage>
</organism>
<reference evidence="2" key="1">
    <citation type="submission" date="2020-10" db="EMBL/GenBank/DDBJ databases">
        <authorList>
            <person name="Gilroy R."/>
        </authorList>
    </citation>
    <scope>NUCLEOTIDE SEQUENCE</scope>
    <source>
        <strain evidence="2">ChiSjej5B23-6657</strain>
    </source>
</reference>
<dbReference type="Proteomes" id="UP000823912">
    <property type="component" value="Unassembled WGS sequence"/>
</dbReference>
<protein>
    <recommendedName>
        <fullName evidence="4">ABC-2 family transporter protein</fullName>
    </recommendedName>
</protein>
<accession>A0A9D1J9Y9</accession>
<feature type="transmembrane region" description="Helical" evidence="1">
    <location>
        <begin position="344"/>
        <end position="374"/>
    </location>
</feature>
<gene>
    <name evidence="2" type="ORF">IAA55_00620</name>
</gene>
<keyword evidence="1" id="KW-0812">Transmembrane</keyword>
<feature type="transmembrane region" description="Helical" evidence="1">
    <location>
        <begin position="218"/>
        <end position="236"/>
    </location>
</feature>
<evidence type="ECO:0008006" key="4">
    <source>
        <dbReference type="Google" id="ProtNLM"/>
    </source>
</evidence>
<feature type="transmembrane region" description="Helical" evidence="1">
    <location>
        <begin position="12"/>
        <end position="33"/>
    </location>
</feature>
<reference evidence="2" key="2">
    <citation type="journal article" date="2021" name="PeerJ">
        <title>Extensive microbial diversity within the chicken gut microbiome revealed by metagenomics and culture.</title>
        <authorList>
            <person name="Gilroy R."/>
            <person name="Ravi A."/>
            <person name="Getino M."/>
            <person name="Pursley I."/>
            <person name="Horton D.L."/>
            <person name="Alikhan N.F."/>
            <person name="Baker D."/>
            <person name="Gharbi K."/>
            <person name="Hall N."/>
            <person name="Watson M."/>
            <person name="Adriaenssens E.M."/>
            <person name="Foster-Nyarko E."/>
            <person name="Jarju S."/>
            <person name="Secka A."/>
            <person name="Antonio M."/>
            <person name="Oren A."/>
            <person name="Chaudhuri R.R."/>
            <person name="La Ragione R."/>
            <person name="Hildebrand F."/>
            <person name="Pallen M.J."/>
        </authorList>
    </citation>
    <scope>NUCLEOTIDE SEQUENCE</scope>
    <source>
        <strain evidence="2">ChiSjej5B23-6657</strain>
    </source>
</reference>
<proteinExistence type="predicted"/>
<dbReference type="EMBL" id="DVHM01000008">
    <property type="protein sequence ID" value="HIR69768.1"/>
    <property type="molecule type" value="Genomic_DNA"/>
</dbReference>
<evidence type="ECO:0000313" key="2">
    <source>
        <dbReference type="EMBL" id="HIR69768.1"/>
    </source>
</evidence>
<keyword evidence="1" id="KW-1133">Transmembrane helix</keyword>
<sequence length="411" mass="47040">MRIFWYEWKKIFNIKLLLLLAIFTYFYVQIYYWGIINFPGGVPGSDVYITYISKTLREEVGMTIHKSEFYLLDEILEDMLKDKDTLIQESEILAREGITNSEEMDAVTSEYVRRMDEGDADARQVVEEINRILFLDGPVANSVADEIQYLYEDLAGEGPGYINFLCDTREEAMASAKKALTGSSDPDSLMVEWLAKFFYTDEMSLLPQWVFTTTRINFPNLATIMLISVAILILPWQIRERLSGIRDLQGSSAAGRKLWDRQLLISLAAAAVVCAVQTMVFILAMDISDMTYYWNYPIYGTRGHWVQFPFTLGEYVLFSAGMMTLYVLACTVLFHLISRVAANYVVGFALILGPFLLLNSLTDYLFIGMIMIYSTVIETFSRYLMILAFMLAAAVIGWAMSRFNRRKDVVS</sequence>
<dbReference type="AlphaFoldDB" id="A0A9D1J9Y9"/>
<feature type="transmembrane region" description="Helical" evidence="1">
    <location>
        <begin position="263"/>
        <end position="285"/>
    </location>
</feature>
<feature type="transmembrane region" description="Helical" evidence="1">
    <location>
        <begin position="315"/>
        <end position="337"/>
    </location>
</feature>
<evidence type="ECO:0000256" key="1">
    <source>
        <dbReference type="SAM" id="Phobius"/>
    </source>
</evidence>